<dbReference type="Gene3D" id="1.10.10.10">
    <property type="entry name" value="Winged helix-like DNA-binding domain superfamily/Winged helix DNA-binding domain"/>
    <property type="match status" value="1"/>
</dbReference>
<accession>A0ABN2WX81</accession>
<keyword evidence="3" id="KW-1185">Reference proteome</keyword>
<protein>
    <submittedName>
        <fullName evidence="2">MarR family transcriptional regulator</fullName>
    </submittedName>
</protein>
<sequence length="185" mass="20289">MAASANDGNAEVRSLLDPRSMDPAGELLDVRDLPRHEVDQVVAVLEAMNGWRDLERSLSEEARRYMRLGETDMRALRYLIAAHRQGVPTTPGMVARHLGLSAAAATKLTDRLEAGGHIRRRAHPEDRRRTVLEVTESTAASARASIGRSHAQRFRAVAALTPDDRASVLRFFAALSASSEQAEPD</sequence>
<gene>
    <name evidence="2" type="ORF">GCM10009823_23670</name>
</gene>
<dbReference type="PANTHER" id="PTHR33164">
    <property type="entry name" value="TRANSCRIPTIONAL REGULATOR, MARR FAMILY"/>
    <property type="match status" value="1"/>
</dbReference>
<dbReference type="InterPro" id="IPR039422">
    <property type="entry name" value="MarR/SlyA-like"/>
</dbReference>
<dbReference type="RefSeq" id="WP_344337418.1">
    <property type="nucleotide sequence ID" value="NZ_BAAAPZ010000008.1"/>
</dbReference>
<reference evidence="2 3" key="1">
    <citation type="journal article" date="2019" name="Int. J. Syst. Evol. Microbiol.">
        <title>The Global Catalogue of Microorganisms (GCM) 10K type strain sequencing project: providing services to taxonomists for standard genome sequencing and annotation.</title>
        <authorList>
            <consortium name="The Broad Institute Genomics Platform"/>
            <consortium name="The Broad Institute Genome Sequencing Center for Infectious Disease"/>
            <person name="Wu L."/>
            <person name="Ma J."/>
        </authorList>
    </citation>
    <scope>NUCLEOTIDE SEQUENCE [LARGE SCALE GENOMIC DNA]</scope>
    <source>
        <strain evidence="2 3">JCM 15900</strain>
    </source>
</reference>
<dbReference type="Proteomes" id="UP001500984">
    <property type="component" value="Unassembled WGS sequence"/>
</dbReference>
<dbReference type="SUPFAM" id="SSF46785">
    <property type="entry name" value="Winged helix' DNA-binding domain"/>
    <property type="match status" value="1"/>
</dbReference>
<dbReference type="PROSITE" id="PS50995">
    <property type="entry name" value="HTH_MARR_2"/>
    <property type="match status" value="1"/>
</dbReference>
<name>A0ABN2WX81_9MICO</name>
<organism evidence="2 3">
    <name type="scientific">Brevibacterium salitolerans</name>
    <dbReference type="NCBI Taxonomy" id="1403566"/>
    <lineage>
        <taxon>Bacteria</taxon>
        <taxon>Bacillati</taxon>
        <taxon>Actinomycetota</taxon>
        <taxon>Actinomycetes</taxon>
        <taxon>Micrococcales</taxon>
        <taxon>Brevibacteriaceae</taxon>
        <taxon>Brevibacterium</taxon>
    </lineage>
</organism>
<evidence type="ECO:0000259" key="1">
    <source>
        <dbReference type="PROSITE" id="PS50995"/>
    </source>
</evidence>
<dbReference type="SMART" id="SM00347">
    <property type="entry name" value="HTH_MARR"/>
    <property type="match status" value="1"/>
</dbReference>
<dbReference type="Pfam" id="PF12802">
    <property type="entry name" value="MarR_2"/>
    <property type="match status" value="1"/>
</dbReference>
<dbReference type="InterPro" id="IPR036388">
    <property type="entry name" value="WH-like_DNA-bd_sf"/>
</dbReference>
<proteinExistence type="predicted"/>
<dbReference type="InterPro" id="IPR000835">
    <property type="entry name" value="HTH_MarR-typ"/>
</dbReference>
<evidence type="ECO:0000313" key="2">
    <source>
        <dbReference type="EMBL" id="GAA2100997.1"/>
    </source>
</evidence>
<dbReference type="EMBL" id="BAAAPZ010000008">
    <property type="protein sequence ID" value="GAA2100997.1"/>
    <property type="molecule type" value="Genomic_DNA"/>
</dbReference>
<dbReference type="InterPro" id="IPR036390">
    <property type="entry name" value="WH_DNA-bd_sf"/>
</dbReference>
<comment type="caution">
    <text evidence="2">The sequence shown here is derived from an EMBL/GenBank/DDBJ whole genome shotgun (WGS) entry which is preliminary data.</text>
</comment>
<feature type="domain" description="HTH marR-type" evidence="1">
    <location>
        <begin position="38"/>
        <end position="177"/>
    </location>
</feature>
<dbReference type="PANTHER" id="PTHR33164:SF43">
    <property type="entry name" value="HTH-TYPE TRANSCRIPTIONAL REPRESSOR YETL"/>
    <property type="match status" value="1"/>
</dbReference>
<evidence type="ECO:0000313" key="3">
    <source>
        <dbReference type="Proteomes" id="UP001500984"/>
    </source>
</evidence>